<dbReference type="PANTHER" id="PTHR39468:SF1">
    <property type="entry name" value="MTF2-LIKE C-TERMINAL DOMAIN-CONTAINING PROTEIN"/>
    <property type="match status" value="1"/>
</dbReference>
<comment type="caution">
    <text evidence="3">The sequence shown here is derived from an EMBL/GenBank/DDBJ whole genome shotgun (WGS) entry which is preliminary data.</text>
</comment>
<reference evidence="3" key="2">
    <citation type="submission" date="2023-06" db="EMBL/GenBank/DDBJ databases">
        <authorList>
            <consortium name="Lawrence Berkeley National Laboratory"/>
            <person name="Haridas S."/>
            <person name="Hensen N."/>
            <person name="Bonometti L."/>
            <person name="Westerberg I."/>
            <person name="Brannstrom I.O."/>
            <person name="Guillou S."/>
            <person name="Cros-Aarteil S."/>
            <person name="Calhoun S."/>
            <person name="Kuo A."/>
            <person name="Mondo S."/>
            <person name="Pangilinan J."/>
            <person name="Riley R."/>
            <person name="LaButti K."/>
            <person name="Andreopoulos B."/>
            <person name="Lipzen A."/>
            <person name="Chen C."/>
            <person name="Yanf M."/>
            <person name="Daum C."/>
            <person name="Ng V."/>
            <person name="Clum A."/>
            <person name="Steindorff A."/>
            <person name="Ohm R."/>
            <person name="Martin F."/>
            <person name="Silar P."/>
            <person name="Natvig D."/>
            <person name="Lalanne C."/>
            <person name="Gautier V."/>
            <person name="Ament-velasquez S.L."/>
            <person name="Kruys A."/>
            <person name="Hutchinson M.I."/>
            <person name="Powell A.J."/>
            <person name="Barry K."/>
            <person name="Miller A.N."/>
            <person name="Grigoriev I.V."/>
            <person name="Debuchy R."/>
            <person name="Gladieux P."/>
            <person name="Thoren M.H."/>
            <person name="Johannesson H."/>
        </authorList>
    </citation>
    <scope>NUCLEOTIDE SEQUENCE</scope>
    <source>
        <strain evidence="3">CBS 232.78</strain>
    </source>
</reference>
<feature type="domain" description="Mtf2-like C-terminal" evidence="2">
    <location>
        <begin position="276"/>
        <end position="447"/>
    </location>
</feature>
<evidence type="ECO:0000313" key="4">
    <source>
        <dbReference type="Proteomes" id="UP001285441"/>
    </source>
</evidence>
<dbReference type="EMBL" id="JAULSW010000011">
    <property type="protein sequence ID" value="KAK3368009.1"/>
    <property type="molecule type" value="Genomic_DNA"/>
</dbReference>
<proteinExistence type="predicted"/>
<evidence type="ECO:0000256" key="1">
    <source>
        <dbReference type="SAM" id="MobiDB-lite"/>
    </source>
</evidence>
<feature type="region of interest" description="Disordered" evidence="1">
    <location>
        <begin position="113"/>
        <end position="136"/>
    </location>
</feature>
<evidence type="ECO:0000259" key="2">
    <source>
        <dbReference type="Pfam" id="PF19189"/>
    </source>
</evidence>
<evidence type="ECO:0000313" key="3">
    <source>
        <dbReference type="EMBL" id="KAK3368009.1"/>
    </source>
</evidence>
<gene>
    <name evidence="3" type="ORF">B0H63DRAFT_490140</name>
</gene>
<protein>
    <recommendedName>
        <fullName evidence="2">Mtf2-like C-terminal domain-containing protein</fullName>
    </recommendedName>
</protein>
<sequence>MSTTVLPFLYHTRTLQRASRANISPPVFRALFHSGTRLHSPRKFGGRVVVPKHDLAARPSRDAIPFEGIGPSEHVTGVEKDDELEADMERSTITPTEQRTFDRIFDDIAKRNTTTAFRGKQQGGADSDPWSAYNATAPDRIQPSISVINKEAADTVFRKIVVEDKNAKNASSSRPPFAGLHPFSKATVSRPENPEKALMRFPPSLRRAARVALGMLQADTAAGSSSTNQGQQQSLVSAWHGEELGYEDEADSEMEAIDAQARSNQAEMLRLEERARVEALLKSAKTDFDLWDVLEKEVFSMVEKLGIADSTAPPRKKRRSRKKAVDGAPELDTTAVTPAEPERLPMHIYGPLYPLYLRLALRLLDQSFSRSSPLALNVLPRIKELGLASYVLGVNTDFYNNLAWIYWFRLGDAEAVFNLFEEMRQAGLYCDDGSLFIAQDIRVYFSEAAADKHGAFMKKLISQPEYEFTLRPRIKFWLQNIRVHIEERSRHLDVTVGRENL</sequence>
<reference evidence="3" key="1">
    <citation type="journal article" date="2023" name="Mol. Phylogenet. Evol.">
        <title>Genome-scale phylogeny and comparative genomics of the fungal order Sordariales.</title>
        <authorList>
            <person name="Hensen N."/>
            <person name="Bonometti L."/>
            <person name="Westerberg I."/>
            <person name="Brannstrom I.O."/>
            <person name="Guillou S."/>
            <person name="Cros-Aarteil S."/>
            <person name="Calhoun S."/>
            <person name="Haridas S."/>
            <person name="Kuo A."/>
            <person name="Mondo S."/>
            <person name="Pangilinan J."/>
            <person name="Riley R."/>
            <person name="LaButti K."/>
            <person name="Andreopoulos B."/>
            <person name="Lipzen A."/>
            <person name="Chen C."/>
            <person name="Yan M."/>
            <person name="Daum C."/>
            <person name="Ng V."/>
            <person name="Clum A."/>
            <person name="Steindorff A."/>
            <person name="Ohm R.A."/>
            <person name="Martin F."/>
            <person name="Silar P."/>
            <person name="Natvig D.O."/>
            <person name="Lalanne C."/>
            <person name="Gautier V."/>
            <person name="Ament-Velasquez S.L."/>
            <person name="Kruys A."/>
            <person name="Hutchinson M.I."/>
            <person name="Powell A.J."/>
            <person name="Barry K."/>
            <person name="Miller A.N."/>
            <person name="Grigoriev I.V."/>
            <person name="Debuchy R."/>
            <person name="Gladieux P."/>
            <person name="Hiltunen Thoren M."/>
            <person name="Johannesson H."/>
        </authorList>
    </citation>
    <scope>NUCLEOTIDE SEQUENCE</scope>
    <source>
        <strain evidence="3">CBS 232.78</strain>
    </source>
</reference>
<accession>A0AAE0N3G5</accession>
<dbReference type="InterPro" id="IPR040009">
    <property type="entry name" value="Mtf2/C5D6.12-like"/>
</dbReference>
<dbReference type="InterPro" id="IPR043837">
    <property type="entry name" value="Mtf2-like_C"/>
</dbReference>
<feature type="region of interest" description="Disordered" evidence="1">
    <location>
        <begin position="311"/>
        <end position="333"/>
    </location>
</feature>
<dbReference type="GO" id="GO:0005739">
    <property type="term" value="C:mitochondrion"/>
    <property type="evidence" value="ECO:0007669"/>
    <property type="project" value="InterPro"/>
</dbReference>
<dbReference type="AlphaFoldDB" id="A0AAE0N3G5"/>
<name>A0AAE0N3G5_9PEZI</name>
<dbReference type="Pfam" id="PF19189">
    <property type="entry name" value="Mtf2"/>
    <property type="match status" value="1"/>
</dbReference>
<dbReference type="PANTHER" id="PTHR39468">
    <property type="entry name" value="CHROMOSOME 7, WHOLE GENOME SHOTGUN SEQUENCE"/>
    <property type="match status" value="1"/>
</dbReference>
<keyword evidence="4" id="KW-1185">Reference proteome</keyword>
<dbReference type="Proteomes" id="UP001285441">
    <property type="component" value="Unassembled WGS sequence"/>
</dbReference>
<organism evidence="3 4">
    <name type="scientific">Podospora didyma</name>
    <dbReference type="NCBI Taxonomy" id="330526"/>
    <lineage>
        <taxon>Eukaryota</taxon>
        <taxon>Fungi</taxon>
        <taxon>Dikarya</taxon>
        <taxon>Ascomycota</taxon>
        <taxon>Pezizomycotina</taxon>
        <taxon>Sordariomycetes</taxon>
        <taxon>Sordariomycetidae</taxon>
        <taxon>Sordariales</taxon>
        <taxon>Podosporaceae</taxon>
        <taxon>Podospora</taxon>
    </lineage>
</organism>
<feature type="region of interest" description="Disordered" evidence="1">
    <location>
        <begin position="169"/>
        <end position="191"/>
    </location>
</feature>